<proteinExistence type="predicted"/>
<dbReference type="PANTHER" id="PTHR35046:SF9">
    <property type="entry name" value="RNA-DIRECTED DNA POLYMERASE"/>
    <property type="match status" value="1"/>
</dbReference>
<dbReference type="EMBL" id="PGOL01002460">
    <property type="protein sequence ID" value="PKI47775.1"/>
    <property type="molecule type" value="Genomic_DNA"/>
</dbReference>
<gene>
    <name evidence="2" type="ORF">CRG98_031825</name>
</gene>
<reference evidence="2 3" key="1">
    <citation type="submission" date="2017-11" db="EMBL/GenBank/DDBJ databases">
        <title>De-novo sequencing of pomegranate (Punica granatum L.) genome.</title>
        <authorList>
            <person name="Akparov Z."/>
            <person name="Amiraslanov A."/>
            <person name="Hajiyeva S."/>
            <person name="Abbasov M."/>
            <person name="Kaur K."/>
            <person name="Hamwieh A."/>
            <person name="Solovyev V."/>
            <person name="Salamov A."/>
            <person name="Braich B."/>
            <person name="Kosarev P."/>
            <person name="Mahmoud A."/>
            <person name="Hajiyev E."/>
            <person name="Babayeva S."/>
            <person name="Izzatullayeva V."/>
            <person name="Mammadov A."/>
            <person name="Mammadov A."/>
            <person name="Sharifova S."/>
            <person name="Ojaghi J."/>
            <person name="Eynullazada K."/>
            <person name="Bayramov B."/>
            <person name="Abdulazimova A."/>
            <person name="Shahmuradov I."/>
        </authorList>
    </citation>
    <scope>NUCLEOTIDE SEQUENCE [LARGE SCALE GENOMIC DNA]</scope>
    <source>
        <strain evidence="3">cv. AG2017</strain>
        <tissue evidence="2">Leaf</tissue>
    </source>
</reference>
<sequence length="158" mass="18791">MDEENVHEASRGLTLDQAQFLGSQQRQDELFAQIDQLTQVVERMALARAAPPHARRVPRQNEQRGVGNNLKLKIPQFKGTSSPEEYLEWVQRVDKVFEYYEYSEAQKGQLAALEFTDYANLWWENIKAQRIRDGENEIRSWWEMKGLMYRRFVPEYYT</sequence>
<dbReference type="Pfam" id="PF03732">
    <property type="entry name" value="Retrotrans_gag"/>
    <property type="match status" value="1"/>
</dbReference>
<keyword evidence="3" id="KW-1185">Reference proteome</keyword>
<feature type="domain" description="Retrotransposon gag" evidence="1">
    <location>
        <begin position="110"/>
        <end position="156"/>
    </location>
</feature>
<evidence type="ECO:0000313" key="3">
    <source>
        <dbReference type="Proteomes" id="UP000233551"/>
    </source>
</evidence>
<organism evidence="2 3">
    <name type="scientific">Punica granatum</name>
    <name type="common">Pomegranate</name>
    <dbReference type="NCBI Taxonomy" id="22663"/>
    <lineage>
        <taxon>Eukaryota</taxon>
        <taxon>Viridiplantae</taxon>
        <taxon>Streptophyta</taxon>
        <taxon>Embryophyta</taxon>
        <taxon>Tracheophyta</taxon>
        <taxon>Spermatophyta</taxon>
        <taxon>Magnoliopsida</taxon>
        <taxon>eudicotyledons</taxon>
        <taxon>Gunneridae</taxon>
        <taxon>Pentapetalae</taxon>
        <taxon>rosids</taxon>
        <taxon>malvids</taxon>
        <taxon>Myrtales</taxon>
        <taxon>Lythraceae</taxon>
        <taxon>Punica</taxon>
    </lineage>
</organism>
<dbReference type="AlphaFoldDB" id="A0A2I0IUU6"/>
<protein>
    <recommendedName>
        <fullName evidence="1">Retrotransposon gag domain-containing protein</fullName>
    </recommendedName>
</protein>
<evidence type="ECO:0000259" key="1">
    <source>
        <dbReference type="Pfam" id="PF03732"/>
    </source>
</evidence>
<accession>A0A2I0IUU6</accession>
<evidence type="ECO:0000313" key="2">
    <source>
        <dbReference type="EMBL" id="PKI47775.1"/>
    </source>
</evidence>
<name>A0A2I0IUU6_PUNGR</name>
<dbReference type="Proteomes" id="UP000233551">
    <property type="component" value="Unassembled WGS sequence"/>
</dbReference>
<dbReference type="PANTHER" id="PTHR35046">
    <property type="entry name" value="ZINC KNUCKLE (CCHC-TYPE) FAMILY PROTEIN"/>
    <property type="match status" value="1"/>
</dbReference>
<dbReference type="InterPro" id="IPR005162">
    <property type="entry name" value="Retrotrans_gag_dom"/>
</dbReference>
<comment type="caution">
    <text evidence="2">The sequence shown here is derived from an EMBL/GenBank/DDBJ whole genome shotgun (WGS) entry which is preliminary data.</text>
</comment>